<dbReference type="GO" id="GO:0009401">
    <property type="term" value="P:phosphoenolpyruvate-dependent sugar phosphotransferase system"/>
    <property type="evidence" value="ECO:0007669"/>
    <property type="project" value="UniProtKB-KW"/>
</dbReference>
<dbReference type="PANTHER" id="PTHR45008">
    <property type="entry name" value="PTS SYSTEM GLUCOSE-SPECIFIC EIIA COMPONENT"/>
    <property type="match status" value="1"/>
</dbReference>
<proteinExistence type="predicted"/>
<dbReference type="InterPro" id="IPR011055">
    <property type="entry name" value="Dup_hybrid_motif"/>
</dbReference>
<dbReference type="InterPro" id="IPR050890">
    <property type="entry name" value="PTS_EIIA_component"/>
</dbReference>
<dbReference type="PROSITE" id="PS00371">
    <property type="entry name" value="PTS_EIIA_TYPE_1_HIS"/>
    <property type="match status" value="1"/>
</dbReference>
<dbReference type="Proteomes" id="UP000298484">
    <property type="component" value="Unassembled WGS sequence"/>
</dbReference>
<evidence type="ECO:0000256" key="2">
    <source>
        <dbReference type="ARBA" id="ARBA00022448"/>
    </source>
</evidence>
<evidence type="ECO:0000313" key="9">
    <source>
        <dbReference type="Proteomes" id="UP000298484"/>
    </source>
</evidence>
<evidence type="ECO:0000256" key="5">
    <source>
        <dbReference type="ARBA" id="ARBA00022683"/>
    </source>
</evidence>
<keyword evidence="6" id="KW-0418">Kinase</keyword>
<gene>
    <name evidence="8" type="ORF">E4U82_17785</name>
</gene>
<dbReference type="OrthoDB" id="92465at2"/>
<comment type="subcellular location">
    <subcellularLocation>
        <location evidence="1">Cytoplasm</location>
    </subcellularLocation>
</comment>
<dbReference type="RefSeq" id="WP_135111523.1">
    <property type="nucleotide sequence ID" value="NZ_SRHY01000054.1"/>
</dbReference>
<dbReference type="EMBL" id="SRHY01000054">
    <property type="protein sequence ID" value="TFJ91407.1"/>
    <property type="molecule type" value="Genomic_DNA"/>
</dbReference>
<dbReference type="GO" id="GO:0016301">
    <property type="term" value="F:kinase activity"/>
    <property type="evidence" value="ECO:0007669"/>
    <property type="project" value="UniProtKB-KW"/>
</dbReference>
<keyword evidence="4" id="KW-0808">Transferase</keyword>
<protein>
    <submittedName>
        <fullName evidence="8">PTS glucose transporter subunit IIA</fullName>
    </submittedName>
</protein>
<dbReference type="SUPFAM" id="SSF51261">
    <property type="entry name" value="Duplicated hybrid motif"/>
    <property type="match status" value="1"/>
</dbReference>
<sequence>MLNKLFTNKSKKNTISVMAPVDGEVIPLTEVPDPVFSEKNMGDGVAIKPTGGTVVSPVKGTIIQLFSTNHAIGIQTENGAEILIHIGLDTVELEGEGFSSYVEQGSRVNVGDKLITFDVELVKRKATSEIIPVIITNTDQMKEISPTGQDTVTASQDVLMKLEIEKH</sequence>
<evidence type="ECO:0000259" key="7">
    <source>
        <dbReference type="PROSITE" id="PS51093"/>
    </source>
</evidence>
<evidence type="ECO:0000256" key="6">
    <source>
        <dbReference type="ARBA" id="ARBA00022777"/>
    </source>
</evidence>
<evidence type="ECO:0000256" key="4">
    <source>
        <dbReference type="ARBA" id="ARBA00022679"/>
    </source>
</evidence>
<keyword evidence="2" id="KW-0813">Transport</keyword>
<dbReference type="Gene3D" id="2.70.70.10">
    <property type="entry name" value="Glucose Permease (Domain IIA)"/>
    <property type="match status" value="1"/>
</dbReference>
<evidence type="ECO:0000313" key="8">
    <source>
        <dbReference type="EMBL" id="TFJ91407.1"/>
    </source>
</evidence>
<dbReference type="FunFam" id="2.70.70.10:FF:000001">
    <property type="entry name" value="PTS system glucose-specific IIA component"/>
    <property type="match status" value="1"/>
</dbReference>
<dbReference type="PROSITE" id="PS51093">
    <property type="entry name" value="PTS_EIIA_TYPE_1"/>
    <property type="match status" value="1"/>
</dbReference>
<evidence type="ECO:0000256" key="3">
    <source>
        <dbReference type="ARBA" id="ARBA00022597"/>
    </source>
</evidence>
<reference evidence="8 9" key="1">
    <citation type="submission" date="2019-03" db="EMBL/GenBank/DDBJ databases">
        <title>Genome sequence of Lentibacillus salicampi ATCC BAA-719.</title>
        <authorList>
            <person name="Maclea K.S."/>
            <person name="Simoes Junior M."/>
        </authorList>
    </citation>
    <scope>NUCLEOTIDE SEQUENCE [LARGE SCALE GENOMIC DNA]</scope>
    <source>
        <strain evidence="8 9">ATCC BAA-719</strain>
    </source>
</reference>
<comment type="caution">
    <text evidence="8">The sequence shown here is derived from an EMBL/GenBank/DDBJ whole genome shotgun (WGS) entry which is preliminary data.</text>
</comment>
<keyword evidence="5" id="KW-0598">Phosphotransferase system</keyword>
<dbReference type="NCBIfam" id="TIGR00830">
    <property type="entry name" value="PTBA"/>
    <property type="match status" value="1"/>
</dbReference>
<keyword evidence="9" id="KW-1185">Reference proteome</keyword>
<feature type="domain" description="PTS EIIA type-1" evidence="7">
    <location>
        <begin position="33"/>
        <end position="137"/>
    </location>
</feature>
<dbReference type="CDD" id="cd00210">
    <property type="entry name" value="PTS_IIA_glc"/>
    <property type="match status" value="1"/>
</dbReference>
<accession>A0A4Y9A8G4</accession>
<dbReference type="Pfam" id="PF00358">
    <property type="entry name" value="PTS_EIIA_1"/>
    <property type="match status" value="1"/>
</dbReference>
<name>A0A4Y9A8G4_9BACI</name>
<keyword evidence="3 8" id="KW-0762">Sugar transport</keyword>
<evidence type="ECO:0000256" key="1">
    <source>
        <dbReference type="ARBA" id="ARBA00004496"/>
    </source>
</evidence>
<organism evidence="8 9">
    <name type="scientific">Lentibacillus salicampi</name>
    <dbReference type="NCBI Taxonomy" id="175306"/>
    <lineage>
        <taxon>Bacteria</taxon>
        <taxon>Bacillati</taxon>
        <taxon>Bacillota</taxon>
        <taxon>Bacilli</taxon>
        <taxon>Bacillales</taxon>
        <taxon>Bacillaceae</taxon>
        <taxon>Lentibacillus</taxon>
    </lineage>
</organism>
<dbReference type="GO" id="GO:0005737">
    <property type="term" value="C:cytoplasm"/>
    <property type="evidence" value="ECO:0007669"/>
    <property type="project" value="UniProtKB-SubCell"/>
</dbReference>
<dbReference type="PANTHER" id="PTHR45008:SF1">
    <property type="entry name" value="PTS SYSTEM GLUCOSE-SPECIFIC EIIA COMPONENT"/>
    <property type="match status" value="1"/>
</dbReference>
<dbReference type="InterPro" id="IPR001127">
    <property type="entry name" value="PTS_EIIA_1_perm"/>
</dbReference>
<dbReference type="AlphaFoldDB" id="A0A4Y9A8G4"/>